<feature type="region of interest" description="Disordered" evidence="1">
    <location>
        <begin position="64"/>
        <end position="83"/>
    </location>
</feature>
<evidence type="ECO:0000313" key="3">
    <source>
        <dbReference type="EMBL" id="TKD50353.1"/>
    </source>
</evidence>
<organism evidence="3 4">
    <name type="scientific">Sphingomonas baiyangensis</name>
    <dbReference type="NCBI Taxonomy" id="2572576"/>
    <lineage>
        <taxon>Bacteria</taxon>
        <taxon>Pseudomonadati</taxon>
        <taxon>Pseudomonadota</taxon>
        <taxon>Alphaproteobacteria</taxon>
        <taxon>Sphingomonadales</taxon>
        <taxon>Sphingomonadaceae</taxon>
        <taxon>Sphingomonas</taxon>
    </lineage>
</organism>
<evidence type="ECO:0000313" key="4">
    <source>
        <dbReference type="Proteomes" id="UP000309138"/>
    </source>
</evidence>
<comment type="caution">
    <text evidence="3">The sequence shown here is derived from an EMBL/GenBank/DDBJ whole genome shotgun (WGS) entry which is preliminary data.</text>
</comment>
<dbReference type="AlphaFoldDB" id="A0A4U1L2F5"/>
<dbReference type="EMBL" id="SWKR01000002">
    <property type="protein sequence ID" value="TKD50353.1"/>
    <property type="molecule type" value="Genomic_DNA"/>
</dbReference>
<keyword evidence="4" id="KW-1185">Reference proteome</keyword>
<dbReference type="Proteomes" id="UP000309138">
    <property type="component" value="Unassembled WGS sequence"/>
</dbReference>
<protein>
    <submittedName>
        <fullName evidence="3">Uncharacterized protein</fullName>
    </submittedName>
</protein>
<dbReference type="OrthoDB" id="7585142at2"/>
<feature type="chain" id="PRO_5020528729" evidence="2">
    <location>
        <begin position="25"/>
        <end position="83"/>
    </location>
</feature>
<evidence type="ECO:0000256" key="2">
    <source>
        <dbReference type="SAM" id="SignalP"/>
    </source>
</evidence>
<reference evidence="3 4" key="1">
    <citation type="submission" date="2019-04" db="EMBL/GenBank/DDBJ databases">
        <authorList>
            <person name="Yang Y."/>
            <person name="Wei D."/>
        </authorList>
    </citation>
    <scope>NUCLEOTIDE SEQUENCE [LARGE SCALE GENOMIC DNA]</scope>
    <source>
        <strain evidence="3 4">L-1-4w-11</strain>
    </source>
</reference>
<gene>
    <name evidence="3" type="ORF">FBR43_05945</name>
</gene>
<name>A0A4U1L2F5_9SPHN</name>
<evidence type="ECO:0000256" key="1">
    <source>
        <dbReference type="SAM" id="MobiDB-lite"/>
    </source>
</evidence>
<keyword evidence="2" id="KW-0732">Signal</keyword>
<proteinExistence type="predicted"/>
<accession>A0A4U1L2F5</accession>
<sequence>MDAQPRRFLMLATLLLIVAMPAQAQEPAAAKDDKPVCRTFRPAGSRTGGERVCKTKAEWEAHARLQRNSGGAGSTRFAPEVNR</sequence>
<feature type="signal peptide" evidence="2">
    <location>
        <begin position="1"/>
        <end position="24"/>
    </location>
</feature>